<dbReference type="InterPro" id="IPR001638">
    <property type="entry name" value="Solute-binding_3/MltF_N"/>
</dbReference>
<dbReference type="RefSeq" id="WP_306945244.1">
    <property type="nucleotide sequence ID" value="NZ_CP132976.1"/>
</dbReference>
<evidence type="ECO:0000259" key="5">
    <source>
        <dbReference type="SMART" id="SM00062"/>
    </source>
</evidence>
<dbReference type="Proteomes" id="UP001234798">
    <property type="component" value="Chromosome"/>
</dbReference>
<dbReference type="InterPro" id="IPR015168">
    <property type="entry name" value="SsuA/THI5"/>
</dbReference>
<proteinExistence type="inferred from homology"/>
<dbReference type="PANTHER" id="PTHR30024">
    <property type="entry name" value="ALIPHATIC SULFONATES-BINDING PROTEIN-RELATED"/>
    <property type="match status" value="1"/>
</dbReference>
<evidence type="ECO:0000256" key="2">
    <source>
        <dbReference type="ARBA" id="ARBA00010742"/>
    </source>
</evidence>
<feature type="signal peptide" evidence="4">
    <location>
        <begin position="1"/>
        <end position="29"/>
    </location>
</feature>
<feature type="domain" description="Solute-binding protein family 3/N-terminal" evidence="5">
    <location>
        <begin position="45"/>
        <end position="253"/>
    </location>
</feature>
<dbReference type="SUPFAM" id="SSF53850">
    <property type="entry name" value="Periplasmic binding protein-like II"/>
    <property type="match status" value="1"/>
</dbReference>
<gene>
    <name evidence="6" type="ORF">RAS12_03710</name>
</gene>
<sequence length="337" mass="35897">MDRRRFLATQSLTALALLTGTSGLRLAHAAGIPVSIAESEGHSWAVPFVADAGSLWAKNGLDASTTHFTSGRLTAEAVLAGKADFATTTDSVVALAALQGHKPVVFAEFANSSTQMLVAARKDKGVNVPADLRGKRIGTFYGSAGHFYLNQYLKLHGLTPKDVQIINLRPQEMVTALAQGSIDAFNWDWWAADAAAKQEGKGNVHVLSTDGVEKVYTSHFLLITNEQTAKAKPAALQAAVRALIDAEAVFKNDFERAVSVLAERTKGSLDASRNGLQRNHTEVQLAPRLIDDLVANAEWAIAEKIAQPPANGDLRALYAGLIDKSALAAVAPARVKL</sequence>
<keyword evidence="3 4" id="KW-0732">Signal</keyword>
<evidence type="ECO:0000313" key="6">
    <source>
        <dbReference type="EMBL" id="WMD21488.1"/>
    </source>
</evidence>
<dbReference type="PROSITE" id="PS51318">
    <property type="entry name" value="TAT"/>
    <property type="match status" value="1"/>
</dbReference>
<comment type="similarity">
    <text evidence="2">Belongs to the bacterial solute-binding protein SsuA/TauA family.</text>
</comment>
<protein>
    <submittedName>
        <fullName evidence="6">NrtA/SsuA/CpmA family ABC transporter substrate-binding protein</fullName>
    </submittedName>
</protein>
<dbReference type="SMART" id="SM00062">
    <property type="entry name" value="PBPb"/>
    <property type="match status" value="1"/>
</dbReference>
<dbReference type="Gene3D" id="3.40.190.10">
    <property type="entry name" value="Periplasmic binding protein-like II"/>
    <property type="match status" value="2"/>
</dbReference>
<keyword evidence="7" id="KW-1185">Reference proteome</keyword>
<name>A0ABY9M3A0_9BURK</name>
<comment type="subcellular location">
    <subcellularLocation>
        <location evidence="1">Periplasm</location>
    </subcellularLocation>
</comment>
<dbReference type="EMBL" id="CP132976">
    <property type="protein sequence ID" value="WMD21488.1"/>
    <property type="molecule type" value="Genomic_DNA"/>
</dbReference>
<evidence type="ECO:0000256" key="3">
    <source>
        <dbReference type="ARBA" id="ARBA00022729"/>
    </source>
</evidence>
<evidence type="ECO:0000256" key="1">
    <source>
        <dbReference type="ARBA" id="ARBA00004418"/>
    </source>
</evidence>
<accession>A0ABY9M3A0</accession>
<evidence type="ECO:0000313" key="7">
    <source>
        <dbReference type="Proteomes" id="UP001234798"/>
    </source>
</evidence>
<reference evidence="6 7" key="1">
    <citation type="submission" date="2023-08" db="EMBL/GenBank/DDBJ databases">
        <title>Achromobacter seleniivolatilans sp. nov., isolated from seleniferous soil.</title>
        <authorList>
            <person name="Zhang S."/>
            <person name="Li K."/>
            <person name="Peng J."/>
            <person name="Zhao Q."/>
            <person name="Wang H."/>
            <person name="Guo Y."/>
        </authorList>
    </citation>
    <scope>NUCLEOTIDE SEQUENCE [LARGE SCALE GENOMIC DNA]</scope>
    <source>
        <strain evidence="6 7">R39</strain>
    </source>
</reference>
<feature type="chain" id="PRO_5045701988" evidence="4">
    <location>
        <begin position="30"/>
        <end position="337"/>
    </location>
</feature>
<dbReference type="InterPro" id="IPR006311">
    <property type="entry name" value="TAT_signal"/>
</dbReference>
<dbReference type="PANTHER" id="PTHR30024:SF47">
    <property type="entry name" value="TAURINE-BINDING PERIPLASMIC PROTEIN"/>
    <property type="match status" value="1"/>
</dbReference>
<organism evidence="6 7">
    <name type="scientific">Achromobacter seleniivolatilans</name>
    <dbReference type="NCBI Taxonomy" id="3047478"/>
    <lineage>
        <taxon>Bacteria</taxon>
        <taxon>Pseudomonadati</taxon>
        <taxon>Pseudomonadota</taxon>
        <taxon>Betaproteobacteria</taxon>
        <taxon>Burkholderiales</taxon>
        <taxon>Alcaligenaceae</taxon>
        <taxon>Achromobacter</taxon>
    </lineage>
</organism>
<dbReference type="Pfam" id="PF09084">
    <property type="entry name" value="NMT1"/>
    <property type="match status" value="1"/>
</dbReference>
<dbReference type="CDD" id="cd01008">
    <property type="entry name" value="PBP2_NrtA_SsuA_CpmA_like"/>
    <property type="match status" value="1"/>
</dbReference>
<evidence type="ECO:0000256" key="4">
    <source>
        <dbReference type="SAM" id="SignalP"/>
    </source>
</evidence>